<dbReference type="EC" id="1.3.1.70" evidence="2"/>
<dbReference type="FunFam" id="1.20.120.1630:FF:000009">
    <property type="entry name" value="C-14 sterol reductase"/>
    <property type="match status" value="1"/>
</dbReference>
<dbReference type="GO" id="GO:0046165">
    <property type="term" value="P:alcohol biosynthetic process"/>
    <property type="evidence" value="ECO:0007669"/>
    <property type="project" value="UniProtKB-ARBA"/>
</dbReference>
<reference evidence="24" key="1">
    <citation type="submission" date="2014-09" db="EMBL/GenBank/DDBJ databases">
        <title>Draft genome sequence of an oleaginous Mucoromycotina fungus Mucor ambiguus NBRC6742.</title>
        <authorList>
            <person name="Takeda I."/>
            <person name="Yamane N."/>
            <person name="Morita T."/>
            <person name="Tamano K."/>
            <person name="Machida M."/>
            <person name="Baker S."/>
            <person name="Koike H."/>
        </authorList>
    </citation>
    <scope>NUCLEOTIDE SEQUENCE</scope>
    <source>
        <strain evidence="24">NBRC 6742</strain>
    </source>
</reference>
<feature type="domain" description="E3 ubiquitin-protein ligase listerin N-terminal" evidence="21">
    <location>
        <begin position="514"/>
        <end position="807"/>
    </location>
</feature>
<dbReference type="Gene3D" id="1.20.120.1630">
    <property type="match status" value="1"/>
</dbReference>
<dbReference type="Pfam" id="PF22958">
    <property type="entry name" value="Ltn1_1st"/>
    <property type="match status" value="1"/>
</dbReference>
<dbReference type="GO" id="GO:1990116">
    <property type="term" value="P:ribosome-associated ubiquitin-dependent protein catabolic process"/>
    <property type="evidence" value="ECO:0007669"/>
    <property type="project" value="InterPro"/>
</dbReference>
<name>A0A0C9MM14_9FUNG</name>
<organism evidence="24">
    <name type="scientific">Mucor ambiguus</name>
    <dbReference type="NCBI Taxonomy" id="91626"/>
    <lineage>
        <taxon>Eukaryota</taxon>
        <taxon>Fungi</taxon>
        <taxon>Fungi incertae sedis</taxon>
        <taxon>Mucoromycota</taxon>
        <taxon>Mucoromycotina</taxon>
        <taxon>Mucoromycetes</taxon>
        <taxon>Mucorales</taxon>
        <taxon>Mucorineae</taxon>
        <taxon>Mucoraceae</taxon>
        <taxon>Mucor</taxon>
    </lineage>
</organism>
<feature type="domain" description="E3 ubiquitin-protein ligase listerin ubiquitin conjugating" evidence="23">
    <location>
        <begin position="2023"/>
        <end position="2105"/>
    </location>
</feature>
<evidence type="ECO:0000256" key="5">
    <source>
        <dbReference type="ARBA" id="ARBA00022857"/>
    </source>
</evidence>
<keyword evidence="6" id="KW-0752">Steroid biosynthesis</keyword>
<evidence type="ECO:0000256" key="17">
    <source>
        <dbReference type="ARBA" id="ARBA00077841"/>
    </source>
</evidence>
<dbReference type="InterPro" id="IPR054476">
    <property type="entry name" value="Ltn1_N"/>
</dbReference>
<evidence type="ECO:0000256" key="11">
    <source>
        <dbReference type="ARBA" id="ARBA00023136"/>
    </source>
</evidence>
<dbReference type="SUPFAM" id="SSF48371">
    <property type="entry name" value="ARM repeat"/>
    <property type="match status" value="2"/>
</dbReference>
<feature type="compositionally biased region" description="Basic residues" evidence="19">
    <location>
        <begin position="1"/>
        <end position="10"/>
    </location>
</feature>
<keyword evidence="10" id="KW-0443">Lipid metabolism</keyword>
<evidence type="ECO:0000256" key="9">
    <source>
        <dbReference type="ARBA" id="ARBA00023011"/>
    </source>
</evidence>
<gene>
    <name evidence="24" type="ORF">MAM1_0031c02403</name>
</gene>
<keyword evidence="25" id="KW-1185">Reference proteome</keyword>
<dbReference type="InterPro" id="IPR001171">
    <property type="entry name" value="ERG24_DHCR-like"/>
</dbReference>
<evidence type="ECO:0000256" key="12">
    <source>
        <dbReference type="ARBA" id="ARBA00023166"/>
    </source>
</evidence>
<proteinExistence type="predicted"/>
<evidence type="ECO:0000256" key="4">
    <source>
        <dbReference type="ARBA" id="ARBA00022692"/>
    </source>
</evidence>
<evidence type="ECO:0000259" key="23">
    <source>
        <dbReference type="Pfam" id="PF23009"/>
    </source>
</evidence>
<keyword evidence="13" id="KW-0753">Steroid metabolism</keyword>
<sequence length="2140" mass="241336">MSKPVQRKKQQQQQTQPQETSKAQVAELNPKTKHYEFGGPIGAVGMVVFLPVLVLFFATCCDATGYPSKAFRDDWKSALASKLSVEFLKSLWDPYAFIVYVGFVTVLAVFYVVLPGDYIPGTELRSGGRHKYRMNGFASFHSLIFGALYFLKDSGLKPLEFAYDHYVGLAFASIIFSYAISLGCYLGSFGEGKVLALGGNTGNPIYDFMIGRELNPRIESFDIKFFTELRPGLIGWLVLNYCLAAKQWIDLGYLTNTMCLVQFFQSWYVIDSLWNEEAVLTTMDITTDGFGFMLAFGLYTWVPFTYTLQARYLVDFPRSISWIEFGAILALNFIGYYIFRSANSQKNEFRSSPNSPNSKKLKYMQTKAGSKLITSGWWGMSRHINYLGDWLMSLSWSLPCGFATPIPYFYPIYFGILLLHRERRDDHKCRTKYGEDWERYLMGRPTKPRVKGNMQPASSSRAAELAGAGNSLSFENLGGFAQFVGTPATSGIINSRPATPSSLDGHESAALPDLDPELVVILKKVSKRDAVTKLKALEELEAYLQSNKHVVGHILHNWVTMYSKLVLEVDRRVRLVANQVHALITANAKKKLAPLLKDFIGPWLLSMNDQSKDIARVAQNAFEEILDYVTDMLLYKTAETLSDARYVSKEDMLSKYARVVASCFQVVSYLITGLSIDERHKCQDEYNVILDDTTMWKRFATHNNPIIRKALYMFIKTLLLSWVDMVEPRLELICPQFYASVFVEKDTTTHSDMWDALLLMTKKLPVSWIIIGRKKPALPKLYNFLRNGLNGSVSIAYPSMLALLANLPDELKHSPNFYVDVFDNFWKGFSAEYIDKTNSHIFLNAYAECIVYFAITLSKSNDEESIKSSTALIQDTFWDMIKVYFLNSRDSKINDKLDVNSYAIIAKHLAVLASVDSVNTCMKTLWTNLDELLVQTVMDCGSVATRAPLDMDVFCQKTGGFLAAMSSEVKAANNSKHADLTAYTSDLAKRLLLASVESSIVHKDKSFGLLILSNQLVNTYPVQDTKGLVHATEQSLHLLEEGPENTSASLASYYVTLISKLDDKSESVKLWSALMNKLSDMFSKDGLALRSAMTLVLVLEQIYAEKIAMDTNYQSDALDKIVENAALVRLNEAAIIVPRPVLESIVSWSLRHYLSYSILSDDRANAIIKALESNLLEFNHCQYIEKATLALPEPAIQVLKSTLSTLNILQKVVDDKKHAVAWTQLSDKMVCEVFDAMFVTAKTPHEEEEQAKAEDNEALSLQISQRATVVWDALSSAALVDNTSLQSTLIERVKRSITDIQYSASPSDSVRRINKLLAIVPSSAIADILGTEQDWMTLSSVPLGQNSNEYLTLGLVDIYASLSVEPLVDDLGELRPVAYDIYGLSSFARFALFLGEYLSDAQIRRAFFAQGDRDWVIRQLMVVCIVCEQGFLAPEVCRLWEVKAIDGVRVFVQSVSQVFDDWLTEALSEISSVSSWNNTLVESIQVKAAPSHGRLASFVSQLMLTQESNHPALSAQLLQRVLQRLVILLDWHATDAEKWLPLVKAESEQLDLLSKVSILTSFKGILSSTDSFKHYQSDLSSKLSGITSQQQFDYDVEDPDSKKKKNWSLLALLNASSLKLGSFDIPRQRLMYLIQGIRPLLSEEDVDFSNDQQKARVQAQLAQLLKHLAESVQDVSGSHWSFFLQCCYGWITLADTTQPEELLVVYHALDLFHTLCSLSGDASNDELQDAVQDMMPALSKSLLQLMANEEKYLQQQKRDEHHPARLVYQTLLSDLLEHIPQKTLIDSDCFNNLNALIRTPNDVLQKRAYLLLKKYVAHRVQDLSVKLEFTETSEEETHVGIDGTIFEVILNPPDLSGWQSVGIDEHTIHEALSYLLTWMLMFDHFTDITFKLKQEYTAQLKDQEAVSHLMPILCKILSVGQQQGSKSFDLAPWSIVEYDTDGFDSTSEMSFLVLASHLYYRALTHIPSLVRLWWIDCKHRQLTIAVEAYTEKYFSQQLISNEMDLVNRPDIKSQLQENDDNEFTVKTLKAAGEVTATYRVDEQNMQIAIKMPSNFPLRQIDVEGVQKVGVNDKQWRGWMFAVAAVIGSQNGNIVDALTVFKRNVNLHFNGVEDCTICYSIISIQDRSIPTKQCRTLVPIV</sequence>
<evidence type="ECO:0000259" key="22">
    <source>
        <dbReference type="Pfam" id="PF22999"/>
    </source>
</evidence>
<evidence type="ECO:0000256" key="19">
    <source>
        <dbReference type="SAM" id="MobiDB-lite"/>
    </source>
</evidence>
<comment type="catalytic activity">
    <reaction evidence="14">
        <text>4,4-dimethyl-5alpha-cholesta-8,24-dien-3beta-ol + NADP(+) = 4,4-dimethyl-5alpha-cholesta-8,14,24-trien-3beta-ol + NADPH + H(+)</text>
        <dbReference type="Rhea" id="RHEA:18561"/>
        <dbReference type="ChEBI" id="CHEBI:15378"/>
        <dbReference type="ChEBI" id="CHEBI:17813"/>
        <dbReference type="ChEBI" id="CHEBI:18364"/>
        <dbReference type="ChEBI" id="CHEBI:57783"/>
        <dbReference type="ChEBI" id="CHEBI:58349"/>
        <dbReference type="EC" id="1.3.1.70"/>
    </reaction>
    <physiologicalReaction direction="right-to-left" evidence="14">
        <dbReference type="Rhea" id="RHEA:18563"/>
    </physiologicalReaction>
</comment>
<feature type="region of interest" description="Disordered" evidence="19">
    <location>
        <begin position="1"/>
        <end position="24"/>
    </location>
</feature>
<keyword evidence="3" id="KW-0444">Lipid biosynthesis</keyword>
<dbReference type="InterPro" id="IPR016024">
    <property type="entry name" value="ARM-type_fold"/>
</dbReference>
<dbReference type="InterPro" id="IPR054478">
    <property type="entry name" value="LTN1_UBC"/>
</dbReference>
<evidence type="ECO:0000256" key="7">
    <source>
        <dbReference type="ARBA" id="ARBA00022989"/>
    </source>
</evidence>
<protein>
    <recommendedName>
        <fullName evidence="16">Delta(14)-sterol reductase ERG24</fullName>
        <ecNumber evidence="2">1.3.1.70</ecNumber>
    </recommendedName>
    <alternativeName>
        <fullName evidence="18">C-14 sterol reductase ERG24</fullName>
    </alternativeName>
    <alternativeName>
        <fullName evidence="17">Sterol C14-reductase ERG24</fullName>
    </alternativeName>
</protein>
<dbReference type="GO" id="GO:0016020">
    <property type="term" value="C:membrane"/>
    <property type="evidence" value="ECO:0007669"/>
    <property type="project" value="UniProtKB-SubCell"/>
</dbReference>
<dbReference type="GO" id="GO:0016129">
    <property type="term" value="P:phytosteroid biosynthetic process"/>
    <property type="evidence" value="ECO:0007669"/>
    <property type="project" value="UniProtKB-ARBA"/>
</dbReference>
<dbReference type="Pfam" id="PF23009">
    <property type="entry name" value="UBC_like"/>
    <property type="match status" value="1"/>
</dbReference>
<keyword evidence="5" id="KW-0521">NADP</keyword>
<dbReference type="InterPro" id="IPR039795">
    <property type="entry name" value="LTN1/Rkr1"/>
</dbReference>
<evidence type="ECO:0000256" key="18">
    <source>
        <dbReference type="ARBA" id="ARBA00083315"/>
    </source>
</evidence>
<dbReference type="PANTHER" id="PTHR12389">
    <property type="entry name" value="ZINC FINGER PROTEIN 294"/>
    <property type="match status" value="1"/>
</dbReference>
<evidence type="ECO:0000256" key="3">
    <source>
        <dbReference type="ARBA" id="ARBA00022516"/>
    </source>
</evidence>
<dbReference type="GO" id="GO:0072344">
    <property type="term" value="P:rescue of stalled ribosome"/>
    <property type="evidence" value="ECO:0007669"/>
    <property type="project" value="TreeGrafter"/>
</dbReference>
<keyword evidence="4 20" id="KW-0812">Transmembrane</keyword>
<keyword evidence="9" id="KW-0756">Sterol biosynthesis</keyword>
<evidence type="ECO:0000256" key="20">
    <source>
        <dbReference type="SAM" id="Phobius"/>
    </source>
</evidence>
<dbReference type="EMBL" id="DF836320">
    <property type="protein sequence ID" value="GAN02953.1"/>
    <property type="molecule type" value="Genomic_DNA"/>
</dbReference>
<feature type="transmembrane region" description="Helical" evidence="20">
    <location>
        <begin position="134"/>
        <end position="151"/>
    </location>
</feature>
<comment type="subcellular location">
    <subcellularLocation>
        <location evidence="1">Membrane</location>
        <topology evidence="1">Multi-pass membrane protein</topology>
    </subcellularLocation>
</comment>
<feature type="compositionally biased region" description="Low complexity" evidence="19">
    <location>
        <begin position="11"/>
        <end position="24"/>
    </location>
</feature>
<accession>A0A0C9MM14</accession>
<evidence type="ECO:0000259" key="21">
    <source>
        <dbReference type="Pfam" id="PF22958"/>
    </source>
</evidence>
<dbReference type="STRING" id="91626.A0A0C9MM14"/>
<dbReference type="GO" id="GO:0005829">
    <property type="term" value="C:cytosol"/>
    <property type="evidence" value="ECO:0007669"/>
    <property type="project" value="TreeGrafter"/>
</dbReference>
<dbReference type="PROSITE" id="PS01017">
    <property type="entry name" value="STEROL_REDUCT_1"/>
    <property type="match status" value="1"/>
</dbReference>
<dbReference type="Gene3D" id="1.25.10.10">
    <property type="entry name" value="Leucine-rich Repeat Variant"/>
    <property type="match status" value="1"/>
</dbReference>
<evidence type="ECO:0000256" key="14">
    <source>
        <dbReference type="ARBA" id="ARBA00052254"/>
    </source>
</evidence>
<evidence type="ECO:0000256" key="2">
    <source>
        <dbReference type="ARBA" id="ARBA00012413"/>
    </source>
</evidence>
<dbReference type="GO" id="GO:1990112">
    <property type="term" value="C:RQC complex"/>
    <property type="evidence" value="ECO:0007669"/>
    <property type="project" value="InterPro"/>
</dbReference>
<keyword evidence="8" id="KW-0560">Oxidoreductase</keyword>
<feature type="transmembrane region" description="Helical" evidence="20">
    <location>
        <begin position="166"/>
        <end position="186"/>
    </location>
</feature>
<feature type="transmembrane region" description="Helical" evidence="20">
    <location>
        <begin position="396"/>
        <end position="419"/>
    </location>
</feature>
<evidence type="ECO:0000256" key="10">
    <source>
        <dbReference type="ARBA" id="ARBA00023098"/>
    </source>
</evidence>
<evidence type="ECO:0000313" key="24">
    <source>
        <dbReference type="EMBL" id="GAN02953.1"/>
    </source>
</evidence>
<evidence type="ECO:0000256" key="15">
    <source>
        <dbReference type="ARBA" id="ARBA00060638"/>
    </source>
</evidence>
<keyword evidence="11 20" id="KW-0472">Membrane</keyword>
<evidence type="ECO:0000256" key="16">
    <source>
        <dbReference type="ARBA" id="ARBA00074394"/>
    </source>
</evidence>
<keyword evidence="7 20" id="KW-1133">Transmembrane helix</keyword>
<feature type="transmembrane region" description="Helical" evidence="20">
    <location>
        <begin position="290"/>
        <end position="308"/>
    </location>
</feature>
<comment type="pathway">
    <text evidence="15">Steroid biosynthesis; zymosterol biosynthesis; zymosterol from lanosterol: step 2/6.</text>
</comment>
<keyword evidence="12" id="KW-1207">Sterol metabolism</keyword>
<dbReference type="InterPro" id="IPR018083">
    <property type="entry name" value="Sterol_reductase_CS"/>
</dbReference>
<dbReference type="OrthoDB" id="6108at2759"/>
<dbReference type="InterPro" id="IPR054477">
    <property type="entry name" value="LTN1_E3_ligase_6th"/>
</dbReference>
<evidence type="ECO:0000256" key="1">
    <source>
        <dbReference type="ARBA" id="ARBA00004141"/>
    </source>
</evidence>
<feature type="domain" description="E3 ubiquitin-protein ligase listerin HEAT repeat region" evidence="22">
    <location>
        <begin position="1785"/>
        <end position="2006"/>
    </location>
</feature>
<dbReference type="GO" id="GO:0016126">
    <property type="term" value="P:sterol biosynthetic process"/>
    <property type="evidence" value="ECO:0007669"/>
    <property type="project" value="UniProtKB-KW"/>
</dbReference>
<evidence type="ECO:0000256" key="8">
    <source>
        <dbReference type="ARBA" id="ARBA00023002"/>
    </source>
</evidence>
<dbReference type="GO" id="GO:0043023">
    <property type="term" value="F:ribosomal large subunit binding"/>
    <property type="evidence" value="ECO:0007669"/>
    <property type="project" value="TreeGrafter"/>
</dbReference>
<evidence type="ECO:0000256" key="6">
    <source>
        <dbReference type="ARBA" id="ARBA00022955"/>
    </source>
</evidence>
<dbReference type="Proteomes" id="UP000053815">
    <property type="component" value="Unassembled WGS sequence"/>
</dbReference>
<dbReference type="InterPro" id="IPR011989">
    <property type="entry name" value="ARM-like"/>
</dbReference>
<feature type="transmembrane region" description="Helical" evidence="20">
    <location>
        <begin position="320"/>
        <end position="339"/>
    </location>
</feature>
<dbReference type="PANTHER" id="PTHR12389:SF0">
    <property type="entry name" value="E3 UBIQUITIN-PROTEIN LIGASE LISTERIN"/>
    <property type="match status" value="1"/>
</dbReference>
<dbReference type="PROSITE" id="PS01018">
    <property type="entry name" value="STEROL_REDUCT_2"/>
    <property type="match status" value="1"/>
</dbReference>
<dbReference type="GO" id="GO:0061630">
    <property type="term" value="F:ubiquitin protein ligase activity"/>
    <property type="evidence" value="ECO:0007669"/>
    <property type="project" value="InterPro"/>
</dbReference>
<dbReference type="GO" id="GO:0050613">
    <property type="term" value="F:Delta14-sterol reductase activity"/>
    <property type="evidence" value="ECO:0007669"/>
    <property type="project" value="UniProtKB-EC"/>
</dbReference>
<dbReference type="GO" id="GO:1902652">
    <property type="term" value="P:secondary alcohol metabolic process"/>
    <property type="evidence" value="ECO:0007669"/>
    <property type="project" value="UniProtKB-ARBA"/>
</dbReference>
<feature type="transmembrane region" description="Helical" evidence="20">
    <location>
        <begin position="95"/>
        <end position="114"/>
    </location>
</feature>
<evidence type="ECO:0000313" key="25">
    <source>
        <dbReference type="Proteomes" id="UP000053815"/>
    </source>
</evidence>
<evidence type="ECO:0000256" key="13">
    <source>
        <dbReference type="ARBA" id="ARBA00023221"/>
    </source>
</evidence>
<feature type="transmembrane region" description="Helical" evidence="20">
    <location>
        <begin position="37"/>
        <end position="58"/>
    </location>
</feature>
<dbReference type="Pfam" id="PF22999">
    <property type="entry name" value="LTN1_E3_ligase_6th"/>
    <property type="match status" value="1"/>
</dbReference>
<dbReference type="Pfam" id="PF01222">
    <property type="entry name" value="ERG4_ERG24"/>
    <property type="match status" value="1"/>
</dbReference>